<dbReference type="CDD" id="cd08939">
    <property type="entry name" value="KDSR-like_SDR_c"/>
    <property type="match status" value="1"/>
</dbReference>
<dbReference type="STRING" id="341454.A0A4S2N3X2"/>
<dbReference type="EC" id="1.1.1.102" evidence="9"/>
<dbReference type="AlphaFoldDB" id="A0A4S2N3X2"/>
<accession>A0A4S2N3X2</accession>
<protein>
    <recommendedName>
        <fullName evidence="9">3-dehydrosphinganine reductase</fullName>
        <ecNumber evidence="9">1.1.1.102</ecNumber>
    </recommendedName>
</protein>
<evidence type="ECO:0000256" key="10">
    <source>
        <dbReference type="ARBA" id="ARBA00044737"/>
    </source>
</evidence>
<organism evidence="12 13">
    <name type="scientific">Ascodesmis nigricans</name>
    <dbReference type="NCBI Taxonomy" id="341454"/>
    <lineage>
        <taxon>Eukaryota</taxon>
        <taxon>Fungi</taxon>
        <taxon>Dikarya</taxon>
        <taxon>Ascomycota</taxon>
        <taxon>Pezizomycotina</taxon>
        <taxon>Pezizomycetes</taxon>
        <taxon>Pezizales</taxon>
        <taxon>Ascodesmidaceae</taxon>
        <taxon>Ascodesmis</taxon>
    </lineage>
</organism>
<gene>
    <name evidence="12" type="ORF">EX30DRAFT_353740</name>
</gene>
<keyword evidence="5" id="KW-0521">NADP</keyword>
<dbReference type="PANTHER" id="PTHR43550">
    <property type="entry name" value="3-KETODIHYDROSPHINGOSINE REDUCTASE"/>
    <property type="match status" value="1"/>
</dbReference>
<comment type="catalytic activity">
    <reaction evidence="11">
        <text>sphinganine + NADP(+) = 3-oxosphinganine + NADPH + H(+)</text>
        <dbReference type="Rhea" id="RHEA:22640"/>
        <dbReference type="ChEBI" id="CHEBI:15378"/>
        <dbReference type="ChEBI" id="CHEBI:57783"/>
        <dbReference type="ChEBI" id="CHEBI:57817"/>
        <dbReference type="ChEBI" id="CHEBI:58299"/>
        <dbReference type="ChEBI" id="CHEBI:58349"/>
        <dbReference type="EC" id="1.1.1.102"/>
    </reaction>
    <physiologicalReaction direction="right-to-left" evidence="11">
        <dbReference type="Rhea" id="RHEA:22642"/>
    </physiologicalReaction>
</comment>
<sequence>MSIFTRRNHFPISHRTFVITGGSQGTGLSLALLLSSRGGNVCIIARTQSKLNSALEEIKAAAKDPAAQKFRAISCDLTDPTAVERGFEEVREWCKGVNEEGQGAPDVVWQCAGGTKPGYFKNQSGERVVQEAMGNYVSTALTANAALKLMTSAPPTRPNQPQRHIIFTSSILGFHPLPGYNTYSPSKAAIRSLADGLRSECLLYNISVSCCFPATIYSPGFEEEQKTKPELTKIIEGSDEGQTCEEVAGRCVEGLERGEVSVVTGWMGRVFRGAVWGGTPKGGNWGTMVVEMVVASVMGVVWRLIAWWLDGDVLRYRKKLVKEGKNVMDAK</sequence>
<dbReference type="InterPro" id="IPR036291">
    <property type="entry name" value="NAD(P)-bd_dom_sf"/>
</dbReference>
<comment type="function">
    <text evidence="10">Catalyzes the reduction of 3'-oxosphinganine (3-ketodihydrosphingosine/KDS) to sphinganine (dihydrosphingosine/DHS), the second step of de novo sphingolipid biosynthesis.</text>
</comment>
<dbReference type="GO" id="GO:0005789">
    <property type="term" value="C:endoplasmic reticulum membrane"/>
    <property type="evidence" value="ECO:0007669"/>
    <property type="project" value="TreeGrafter"/>
</dbReference>
<proteinExistence type="predicted"/>
<evidence type="ECO:0000256" key="3">
    <source>
        <dbReference type="ARBA" id="ARBA00004991"/>
    </source>
</evidence>
<dbReference type="GO" id="GO:0030148">
    <property type="term" value="P:sphingolipid biosynthetic process"/>
    <property type="evidence" value="ECO:0007669"/>
    <property type="project" value="InterPro"/>
</dbReference>
<dbReference type="PANTHER" id="PTHR43550:SF3">
    <property type="entry name" value="3-KETODIHYDROSPHINGOSINE REDUCTASE"/>
    <property type="match status" value="1"/>
</dbReference>
<dbReference type="InterPro" id="IPR002347">
    <property type="entry name" value="SDR_fam"/>
</dbReference>
<dbReference type="FunCoup" id="A0A4S2N3X2">
    <property type="interactions" value="89"/>
</dbReference>
<keyword evidence="6" id="KW-0746">Sphingolipid metabolism</keyword>
<keyword evidence="4" id="KW-0256">Endoplasmic reticulum</keyword>
<comment type="subcellular location">
    <subcellularLocation>
        <location evidence="1">Endoplasmic reticulum</location>
    </subcellularLocation>
</comment>
<evidence type="ECO:0000256" key="7">
    <source>
        <dbReference type="ARBA" id="ARBA00023002"/>
    </source>
</evidence>
<keyword evidence="13" id="KW-1185">Reference proteome</keyword>
<evidence type="ECO:0000256" key="9">
    <source>
        <dbReference type="ARBA" id="ARBA00026112"/>
    </source>
</evidence>
<name>A0A4S2N3X2_9PEZI</name>
<dbReference type="Gene3D" id="3.40.50.720">
    <property type="entry name" value="NAD(P)-binding Rossmann-like Domain"/>
    <property type="match status" value="1"/>
</dbReference>
<dbReference type="SUPFAM" id="SSF51735">
    <property type="entry name" value="NAD(P)-binding Rossmann-fold domains"/>
    <property type="match status" value="1"/>
</dbReference>
<dbReference type="GO" id="GO:0047560">
    <property type="term" value="F:3-dehydrosphinganine reductase activity"/>
    <property type="evidence" value="ECO:0007669"/>
    <property type="project" value="UniProtKB-EC"/>
</dbReference>
<dbReference type="InParanoid" id="A0A4S2N3X2"/>
<dbReference type="OrthoDB" id="10267115at2759"/>
<dbReference type="Pfam" id="PF00106">
    <property type="entry name" value="adh_short"/>
    <property type="match status" value="1"/>
</dbReference>
<evidence type="ECO:0000256" key="4">
    <source>
        <dbReference type="ARBA" id="ARBA00022824"/>
    </source>
</evidence>
<evidence type="ECO:0000313" key="13">
    <source>
        <dbReference type="Proteomes" id="UP000298138"/>
    </source>
</evidence>
<evidence type="ECO:0000256" key="8">
    <source>
        <dbReference type="ARBA" id="ARBA00023098"/>
    </source>
</evidence>
<evidence type="ECO:0000256" key="11">
    <source>
        <dbReference type="ARBA" id="ARBA00048930"/>
    </source>
</evidence>
<comment type="pathway">
    <text evidence="2">Lipid metabolism; sphingolipid metabolism.</text>
</comment>
<reference evidence="12 13" key="1">
    <citation type="submission" date="2019-04" db="EMBL/GenBank/DDBJ databases">
        <title>Comparative genomics and transcriptomics to analyze fruiting body development in filamentous ascomycetes.</title>
        <authorList>
            <consortium name="DOE Joint Genome Institute"/>
            <person name="Lutkenhaus R."/>
            <person name="Traeger S."/>
            <person name="Breuer J."/>
            <person name="Kuo A."/>
            <person name="Lipzen A."/>
            <person name="Pangilinan J."/>
            <person name="Dilworth D."/>
            <person name="Sandor L."/>
            <person name="Poggeler S."/>
            <person name="Barry K."/>
            <person name="Grigoriev I.V."/>
            <person name="Nowrousian M."/>
        </authorList>
    </citation>
    <scope>NUCLEOTIDE SEQUENCE [LARGE SCALE GENOMIC DNA]</scope>
    <source>
        <strain evidence="12 13">CBS 389.68</strain>
    </source>
</reference>
<dbReference type="GO" id="GO:0006666">
    <property type="term" value="P:3-keto-sphinganine metabolic process"/>
    <property type="evidence" value="ECO:0007669"/>
    <property type="project" value="InterPro"/>
</dbReference>
<evidence type="ECO:0000256" key="2">
    <source>
        <dbReference type="ARBA" id="ARBA00004760"/>
    </source>
</evidence>
<evidence type="ECO:0000256" key="5">
    <source>
        <dbReference type="ARBA" id="ARBA00022857"/>
    </source>
</evidence>
<evidence type="ECO:0000256" key="1">
    <source>
        <dbReference type="ARBA" id="ARBA00004240"/>
    </source>
</evidence>
<dbReference type="Proteomes" id="UP000298138">
    <property type="component" value="Unassembled WGS sequence"/>
</dbReference>
<evidence type="ECO:0000313" key="12">
    <source>
        <dbReference type="EMBL" id="TGZ83837.1"/>
    </source>
</evidence>
<dbReference type="InterPro" id="IPR045022">
    <property type="entry name" value="KDSR-like"/>
</dbReference>
<evidence type="ECO:0000256" key="6">
    <source>
        <dbReference type="ARBA" id="ARBA00022919"/>
    </source>
</evidence>
<dbReference type="EMBL" id="ML220113">
    <property type="protein sequence ID" value="TGZ83837.1"/>
    <property type="molecule type" value="Genomic_DNA"/>
</dbReference>
<keyword evidence="8" id="KW-0443">Lipid metabolism</keyword>
<keyword evidence="7" id="KW-0560">Oxidoreductase</keyword>
<comment type="pathway">
    <text evidence="3">Sphingolipid metabolism.</text>
</comment>